<reference evidence="3" key="1">
    <citation type="submission" date="2017-01" db="EMBL/GenBank/DDBJ databases">
        <authorList>
            <person name="Varghese N."/>
            <person name="Submissions S."/>
        </authorList>
    </citation>
    <scope>NUCLEOTIDE SEQUENCE [LARGE SCALE GENOMIC DNA]</scope>
    <source>
        <strain evidence="3">DSM 21054</strain>
    </source>
</reference>
<protein>
    <recommendedName>
        <fullName evidence="4">Lipoprotein</fullName>
    </recommendedName>
</protein>
<dbReference type="OrthoDB" id="676695at2"/>
<dbReference type="Proteomes" id="UP000186917">
    <property type="component" value="Unassembled WGS sequence"/>
</dbReference>
<dbReference type="AlphaFoldDB" id="A0A1N7QZV1"/>
<evidence type="ECO:0008006" key="4">
    <source>
        <dbReference type="Google" id="ProtNLM"/>
    </source>
</evidence>
<proteinExistence type="predicted"/>
<evidence type="ECO:0000256" key="1">
    <source>
        <dbReference type="SAM" id="SignalP"/>
    </source>
</evidence>
<name>A0A1N7QZV1_9BACT</name>
<keyword evidence="3" id="KW-1185">Reference proteome</keyword>
<evidence type="ECO:0000313" key="2">
    <source>
        <dbReference type="EMBL" id="SIT28372.1"/>
    </source>
</evidence>
<evidence type="ECO:0000313" key="3">
    <source>
        <dbReference type="Proteomes" id="UP000186917"/>
    </source>
</evidence>
<dbReference type="PROSITE" id="PS51257">
    <property type="entry name" value="PROKAR_LIPOPROTEIN"/>
    <property type="match status" value="1"/>
</dbReference>
<dbReference type="EMBL" id="FTOR01000008">
    <property type="protein sequence ID" value="SIT28372.1"/>
    <property type="molecule type" value="Genomic_DNA"/>
</dbReference>
<feature type="chain" id="PRO_5012365437" description="Lipoprotein" evidence="1">
    <location>
        <begin position="22"/>
        <end position="195"/>
    </location>
</feature>
<accession>A0A1N7QZV1</accession>
<keyword evidence="1" id="KW-0732">Signal</keyword>
<sequence length="195" mass="21472">MIHKLKAMVLCIALLAITLTACEYFGGGGCTYETADGIKDAQKELDSKFGKGAGYTDVMFSFHKDVGTVITATGTPDLNSAKLIERHRMKGIWKDLSEITMEISGEGKPRDFMFTLDQVDLSKIPAMVKQAKEKIQKEKGIDKVIASSVSLSMPDKLDNKEDGNPTYHINVEPESGGTTFSFVYDVKGNFKNLIY</sequence>
<dbReference type="STRING" id="477680.SAMN05421788_10812"/>
<organism evidence="2 3">
    <name type="scientific">Filimonas lacunae</name>
    <dbReference type="NCBI Taxonomy" id="477680"/>
    <lineage>
        <taxon>Bacteria</taxon>
        <taxon>Pseudomonadati</taxon>
        <taxon>Bacteroidota</taxon>
        <taxon>Chitinophagia</taxon>
        <taxon>Chitinophagales</taxon>
        <taxon>Chitinophagaceae</taxon>
        <taxon>Filimonas</taxon>
    </lineage>
</organism>
<dbReference type="RefSeq" id="WP_076381056.1">
    <property type="nucleotide sequence ID" value="NZ_AP017422.1"/>
</dbReference>
<gene>
    <name evidence="2" type="ORF">SAMN05421788_10812</name>
</gene>
<feature type="signal peptide" evidence="1">
    <location>
        <begin position="1"/>
        <end position="21"/>
    </location>
</feature>